<evidence type="ECO:0000256" key="3">
    <source>
        <dbReference type="ARBA" id="ARBA00023128"/>
    </source>
</evidence>
<dbReference type="AlphaFoldDB" id="A0A137NU23"/>
<evidence type="ECO:0000256" key="1">
    <source>
        <dbReference type="ARBA" id="ARBA00004173"/>
    </source>
</evidence>
<feature type="region of interest" description="Disordered" evidence="4">
    <location>
        <begin position="355"/>
        <end position="400"/>
    </location>
</feature>
<evidence type="ECO:0000313" key="6">
    <source>
        <dbReference type="EMBL" id="KXN66239.1"/>
    </source>
</evidence>
<evidence type="ECO:0000313" key="7">
    <source>
        <dbReference type="Proteomes" id="UP000070444"/>
    </source>
</evidence>
<dbReference type="InterPro" id="IPR001107">
    <property type="entry name" value="Band_7"/>
</dbReference>
<dbReference type="PRINTS" id="PR00721">
    <property type="entry name" value="STOMATIN"/>
</dbReference>
<gene>
    <name evidence="6" type="ORF">CONCODRAFT_80548</name>
</gene>
<dbReference type="STRING" id="796925.A0A137NU23"/>
<keyword evidence="7" id="KW-1185">Reference proteome</keyword>
<dbReference type="InterPro" id="IPR001972">
    <property type="entry name" value="Stomatin_HflK_fam"/>
</dbReference>
<dbReference type="SUPFAM" id="SSF117892">
    <property type="entry name" value="Band 7/SPFH domain"/>
    <property type="match status" value="1"/>
</dbReference>
<accession>A0A137NU23</accession>
<comment type="subcellular location">
    <subcellularLocation>
        <location evidence="1">Mitochondrion</location>
    </subcellularLocation>
</comment>
<dbReference type="InterPro" id="IPR036013">
    <property type="entry name" value="Band_7/SPFH_dom_sf"/>
</dbReference>
<dbReference type="Gene3D" id="3.30.479.30">
    <property type="entry name" value="Band 7 domain"/>
    <property type="match status" value="1"/>
</dbReference>
<dbReference type="FunFam" id="3.30.479.30:FF:000004">
    <property type="entry name" value="Putative membrane protease family, stomatin"/>
    <property type="match status" value="1"/>
</dbReference>
<sequence>MLRHLNSQLVKRSLTKVKTNSALAASIPALSRAYITAPSYFNEDGTSSSAVPSPFINPRKNLPLNTIVKFVPQQEAWIVERMGKFNRVLDPGLAILIPFLDTIKYVQVLKELAVPIPTQTAITADNVTLKLDGVLYYRVIDPYKASYGVEDAHFSISQLAQTTMRAEIGQLTLDLTLAERNTLNHNIVEAINAAAENWGIKCLRYEIRDIHPPEKVVESMHSLVSAERSKRAQILESEGQRQASINVAEGKKQSVILESEAIKAQQINQALGEAEAILAKAKATAEGIEKVAKSTIQNGGLNAVSLSVAQQYVDAFSQLAKAGNSVVVPANVNDVGGMVAQAMAIFKNVNTSFSPENGSKASDIKLESSTNTNGNGSSGQVNTNGNKLNPPSINNIPSEF</sequence>
<dbReference type="Proteomes" id="UP000070444">
    <property type="component" value="Unassembled WGS sequence"/>
</dbReference>
<dbReference type="PANTHER" id="PTHR43327:SF10">
    <property type="entry name" value="STOMATIN-LIKE PROTEIN 2, MITOCHONDRIAL"/>
    <property type="match status" value="1"/>
</dbReference>
<protein>
    <recommendedName>
        <fullName evidence="5">Band 7 domain-containing protein</fullName>
    </recommendedName>
</protein>
<dbReference type="OMA" id="YLQMLPK"/>
<evidence type="ECO:0000256" key="2">
    <source>
        <dbReference type="ARBA" id="ARBA00008164"/>
    </source>
</evidence>
<reference evidence="6 7" key="1">
    <citation type="journal article" date="2015" name="Genome Biol. Evol.">
        <title>Phylogenomic analyses indicate that early fungi evolved digesting cell walls of algal ancestors of land plants.</title>
        <authorList>
            <person name="Chang Y."/>
            <person name="Wang S."/>
            <person name="Sekimoto S."/>
            <person name="Aerts A.L."/>
            <person name="Choi C."/>
            <person name="Clum A."/>
            <person name="LaButti K.M."/>
            <person name="Lindquist E.A."/>
            <person name="Yee Ngan C."/>
            <person name="Ohm R.A."/>
            <person name="Salamov A.A."/>
            <person name="Grigoriev I.V."/>
            <person name="Spatafora J.W."/>
            <person name="Berbee M.L."/>
        </authorList>
    </citation>
    <scope>NUCLEOTIDE SEQUENCE [LARGE SCALE GENOMIC DNA]</scope>
    <source>
        <strain evidence="6 7">NRRL 28638</strain>
    </source>
</reference>
<evidence type="ECO:0000259" key="5">
    <source>
        <dbReference type="SMART" id="SM00244"/>
    </source>
</evidence>
<dbReference type="PANTHER" id="PTHR43327">
    <property type="entry name" value="STOMATIN-LIKE PROTEIN 2, MITOCHONDRIAL"/>
    <property type="match status" value="1"/>
</dbReference>
<dbReference type="GO" id="GO:0005886">
    <property type="term" value="C:plasma membrane"/>
    <property type="evidence" value="ECO:0007669"/>
    <property type="project" value="UniProtKB-ARBA"/>
</dbReference>
<feature type="compositionally biased region" description="Low complexity" evidence="4">
    <location>
        <begin position="368"/>
        <end position="386"/>
    </location>
</feature>
<feature type="domain" description="Band 7" evidence="5">
    <location>
        <begin position="66"/>
        <end position="224"/>
    </location>
</feature>
<dbReference type="GO" id="GO:0098552">
    <property type="term" value="C:side of membrane"/>
    <property type="evidence" value="ECO:0007669"/>
    <property type="project" value="UniProtKB-ARBA"/>
</dbReference>
<dbReference type="OrthoDB" id="434619at2759"/>
<dbReference type="Pfam" id="PF16200">
    <property type="entry name" value="Band_7_C"/>
    <property type="match status" value="1"/>
</dbReference>
<evidence type="ECO:0000256" key="4">
    <source>
        <dbReference type="SAM" id="MobiDB-lite"/>
    </source>
</evidence>
<name>A0A137NU23_CONC2</name>
<dbReference type="Pfam" id="PF01145">
    <property type="entry name" value="Band_7"/>
    <property type="match status" value="1"/>
</dbReference>
<dbReference type="InterPro" id="IPR050710">
    <property type="entry name" value="Band7/mec-2_domain"/>
</dbReference>
<dbReference type="GO" id="GO:0005739">
    <property type="term" value="C:mitochondrion"/>
    <property type="evidence" value="ECO:0007669"/>
    <property type="project" value="UniProtKB-SubCell"/>
</dbReference>
<keyword evidence="3" id="KW-0496">Mitochondrion</keyword>
<dbReference type="GO" id="GO:0007005">
    <property type="term" value="P:mitochondrion organization"/>
    <property type="evidence" value="ECO:0007669"/>
    <property type="project" value="TreeGrafter"/>
</dbReference>
<feature type="compositionally biased region" description="Polar residues" evidence="4">
    <location>
        <begin position="387"/>
        <end position="400"/>
    </location>
</feature>
<dbReference type="EMBL" id="KQ964750">
    <property type="protein sequence ID" value="KXN66239.1"/>
    <property type="molecule type" value="Genomic_DNA"/>
</dbReference>
<comment type="similarity">
    <text evidence="2">Belongs to the band 7/mec-2 family.</text>
</comment>
<dbReference type="InterPro" id="IPR032435">
    <property type="entry name" value="STML2-like_C"/>
</dbReference>
<dbReference type="SMART" id="SM00244">
    <property type="entry name" value="PHB"/>
    <property type="match status" value="1"/>
</dbReference>
<dbReference type="CDD" id="cd08829">
    <property type="entry name" value="SPFH_paraslipin"/>
    <property type="match status" value="1"/>
</dbReference>
<organism evidence="6 7">
    <name type="scientific">Conidiobolus coronatus (strain ATCC 28846 / CBS 209.66 / NRRL 28638)</name>
    <name type="common">Delacroixia coronata</name>
    <dbReference type="NCBI Taxonomy" id="796925"/>
    <lineage>
        <taxon>Eukaryota</taxon>
        <taxon>Fungi</taxon>
        <taxon>Fungi incertae sedis</taxon>
        <taxon>Zoopagomycota</taxon>
        <taxon>Entomophthoromycotina</taxon>
        <taxon>Entomophthoromycetes</taxon>
        <taxon>Entomophthorales</taxon>
        <taxon>Ancylistaceae</taxon>
        <taxon>Conidiobolus</taxon>
    </lineage>
</organism>
<proteinExistence type="inferred from homology"/>